<feature type="domain" description="DUF6968" evidence="2">
    <location>
        <begin position="7"/>
        <end position="73"/>
    </location>
</feature>
<proteinExistence type="predicted"/>
<organism evidence="3 4">
    <name type="scientific">Nocardia vulneris</name>
    <dbReference type="NCBI Taxonomy" id="1141657"/>
    <lineage>
        <taxon>Bacteria</taxon>
        <taxon>Bacillati</taxon>
        <taxon>Actinomycetota</taxon>
        <taxon>Actinomycetes</taxon>
        <taxon>Mycobacteriales</taxon>
        <taxon>Nocardiaceae</taxon>
        <taxon>Nocardia</taxon>
    </lineage>
</organism>
<dbReference type="Pfam" id="PF22302">
    <property type="entry name" value="DUF6968"/>
    <property type="match status" value="1"/>
</dbReference>
<dbReference type="InterPro" id="IPR054241">
    <property type="entry name" value="DUF6968"/>
</dbReference>
<evidence type="ECO:0000313" key="3">
    <source>
        <dbReference type="EMBL" id="KIA59449.1"/>
    </source>
</evidence>
<accession>A0ABR4Z320</accession>
<evidence type="ECO:0000259" key="2">
    <source>
        <dbReference type="Pfam" id="PF22302"/>
    </source>
</evidence>
<evidence type="ECO:0000313" key="4">
    <source>
        <dbReference type="Proteomes" id="UP000031364"/>
    </source>
</evidence>
<comment type="caution">
    <text evidence="3">The sequence shown here is derived from an EMBL/GenBank/DDBJ whole genome shotgun (WGS) entry which is preliminary data.</text>
</comment>
<dbReference type="EMBL" id="JNFP01000131">
    <property type="protein sequence ID" value="KIA59449.1"/>
    <property type="molecule type" value="Genomic_DNA"/>
</dbReference>
<sequence>MIGSRKFDDRNGVPVTVEVDQPVYDDVNGCWRCVWRIGGLGRSVEPFDGFGLGEDSMEALMCGLWGVEAVLSSPNNNPPITRHGSTDLGLPRHSTPPLSDEQRSLFEGLLLPASDTRPGLRHPLWRNSRSVSRCH</sequence>
<name>A0ABR4Z320_9NOCA</name>
<dbReference type="Proteomes" id="UP000031364">
    <property type="component" value="Unassembled WGS sequence"/>
</dbReference>
<feature type="region of interest" description="Disordered" evidence="1">
    <location>
        <begin position="75"/>
        <end position="100"/>
    </location>
</feature>
<reference evidence="3 4" key="1">
    <citation type="journal article" date="2014" name="Int. J. Syst. Evol. Microbiol.">
        <title>Nocardia vulneris sp. nov., isolated from wounds of human patients in North America.</title>
        <authorList>
            <person name="Lasker B.A."/>
            <person name="Bell M."/>
            <person name="Klenk H.P."/>
            <person name="Sproer C."/>
            <person name="Schumann C."/>
            <person name="Schumann P."/>
            <person name="Brown J.M."/>
        </authorList>
    </citation>
    <scope>NUCLEOTIDE SEQUENCE [LARGE SCALE GENOMIC DNA]</scope>
    <source>
        <strain evidence="3 4">W9851</strain>
    </source>
</reference>
<gene>
    <name evidence="3" type="ORF">FG87_42905</name>
</gene>
<protein>
    <recommendedName>
        <fullName evidence="2">DUF6968 domain-containing protein</fullName>
    </recommendedName>
</protein>
<evidence type="ECO:0000256" key="1">
    <source>
        <dbReference type="SAM" id="MobiDB-lite"/>
    </source>
</evidence>
<keyword evidence="4" id="KW-1185">Reference proteome</keyword>